<dbReference type="InterPro" id="IPR013656">
    <property type="entry name" value="PAS_4"/>
</dbReference>
<dbReference type="Proteomes" id="UP001368500">
    <property type="component" value="Unassembled WGS sequence"/>
</dbReference>
<dbReference type="RefSeq" id="WP_341374150.1">
    <property type="nucleotide sequence ID" value="NZ_JBBUTF010000008.1"/>
</dbReference>
<feature type="region of interest" description="Disordered" evidence="8">
    <location>
        <begin position="491"/>
        <end position="511"/>
    </location>
</feature>
<evidence type="ECO:0000313" key="11">
    <source>
        <dbReference type="EMBL" id="MEK8026366.1"/>
    </source>
</evidence>
<dbReference type="InterPro" id="IPR035909">
    <property type="entry name" value="CheB_C"/>
</dbReference>
<dbReference type="PRINTS" id="PR00996">
    <property type="entry name" value="CHERMTFRASE"/>
</dbReference>
<dbReference type="Gene3D" id="1.10.155.10">
    <property type="entry name" value="Chemotaxis receptor methyltransferase CheR, N-terminal domain"/>
    <property type="match status" value="1"/>
</dbReference>
<feature type="domain" description="CheR-type methyltransferase" evidence="10">
    <location>
        <begin position="218"/>
        <end position="457"/>
    </location>
</feature>
<proteinExistence type="predicted"/>
<keyword evidence="6" id="KW-0145">Chemotaxis</keyword>
<dbReference type="GO" id="GO:0032259">
    <property type="term" value="P:methylation"/>
    <property type="evidence" value="ECO:0007669"/>
    <property type="project" value="UniProtKB-KW"/>
</dbReference>
<dbReference type="SUPFAM" id="SSF53335">
    <property type="entry name" value="S-adenosyl-L-methionine-dependent methyltransferases"/>
    <property type="match status" value="1"/>
</dbReference>
<dbReference type="InterPro" id="IPR029063">
    <property type="entry name" value="SAM-dependent_MTases_sf"/>
</dbReference>
<feature type="active site" evidence="6">
    <location>
        <position position="141"/>
    </location>
</feature>
<keyword evidence="4" id="KW-0808">Transferase</keyword>
<feature type="coiled-coil region" evidence="7">
    <location>
        <begin position="662"/>
        <end position="717"/>
    </location>
</feature>
<dbReference type="Pfam" id="PF03705">
    <property type="entry name" value="CheR_N"/>
    <property type="match status" value="1"/>
</dbReference>
<dbReference type="InterPro" id="IPR022642">
    <property type="entry name" value="CheR_C"/>
</dbReference>
<dbReference type="Pfam" id="PF13596">
    <property type="entry name" value="PAS_10"/>
    <property type="match status" value="1"/>
</dbReference>
<feature type="active site" evidence="6">
    <location>
        <position position="50"/>
    </location>
</feature>
<dbReference type="InterPro" id="IPR022641">
    <property type="entry name" value="CheR_N"/>
</dbReference>
<feature type="active site" evidence="6">
    <location>
        <position position="23"/>
    </location>
</feature>
<dbReference type="InterPro" id="IPR050903">
    <property type="entry name" value="Bact_Chemotaxis_MeTrfase"/>
</dbReference>
<evidence type="ECO:0000259" key="10">
    <source>
        <dbReference type="PROSITE" id="PS50123"/>
    </source>
</evidence>
<keyword evidence="7" id="KW-0175">Coiled coil</keyword>
<keyword evidence="12" id="KW-1185">Reference proteome</keyword>
<dbReference type="PANTHER" id="PTHR24422:SF10">
    <property type="entry name" value="CHEMOTAXIS PROTEIN METHYLTRANSFERASE 2"/>
    <property type="match status" value="1"/>
</dbReference>
<keyword evidence="5" id="KW-0949">S-adenosyl-L-methionine</keyword>
<dbReference type="PANTHER" id="PTHR24422">
    <property type="entry name" value="CHEMOTAXIS PROTEIN METHYLTRANSFERASE"/>
    <property type="match status" value="1"/>
</dbReference>
<dbReference type="Pfam" id="PF08448">
    <property type="entry name" value="PAS_4"/>
    <property type="match status" value="1"/>
</dbReference>
<accession>A0ABU9B912</accession>
<dbReference type="SUPFAM" id="SSF55785">
    <property type="entry name" value="PYP-like sensor domain (PAS domain)"/>
    <property type="match status" value="1"/>
</dbReference>
<comment type="catalytic activity">
    <reaction evidence="1">
        <text>L-glutamyl-[protein] + S-adenosyl-L-methionine = [protein]-L-glutamate 5-O-methyl ester + S-adenosyl-L-homocysteine</text>
        <dbReference type="Rhea" id="RHEA:24452"/>
        <dbReference type="Rhea" id="RHEA-COMP:10208"/>
        <dbReference type="Rhea" id="RHEA-COMP:10311"/>
        <dbReference type="ChEBI" id="CHEBI:29973"/>
        <dbReference type="ChEBI" id="CHEBI:57856"/>
        <dbReference type="ChEBI" id="CHEBI:59789"/>
        <dbReference type="ChEBI" id="CHEBI:82795"/>
        <dbReference type="EC" id="2.1.1.80"/>
    </reaction>
</comment>
<dbReference type="Pfam" id="PF01739">
    <property type="entry name" value="CheR"/>
    <property type="match status" value="1"/>
</dbReference>
<name>A0ABU9B912_9BURK</name>
<keyword evidence="3 11" id="KW-0489">Methyltransferase</keyword>
<dbReference type="PROSITE" id="PS50123">
    <property type="entry name" value="CHER"/>
    <property type="match status" value="1"/>
</dbReference>
<dbReference type="EC" id="2.1.1.80" evidence="2"/>
<dbReference type="PROSITE" id="PS50122">
    <property type="entry name" value="CHEB"/>
    <property type="match status" value="1"/>
</dbReference>
<evidence type="ECO:0000256" key="5">
    <source>
        <dbReference type="ARBA" id="ARBA00022691"/>
    </source>
</evidence>
<comment type="caution">
    <text evidence="11">The sequence shown here is derived from an EMBL/GenBank/DDBJ whole genome shotgun (WGS) entry which is preliminary data.</text>
</comment>
<dbReference type="SUPFAM" id="SSF47757">
    <property type="entry name" value="Chemotaxis receptor methyltransferase CheR, N-terminal domain"/>
    <property type="match status" value="1"/>
</dbReference>
<sequence>MADDGATEEAATAMPWIVVVGASAGGLEALQRYFEAITPPTQAAFVIIQHLAPDHRSMMPELLSRHCCLPVHQAEAGEGLLADRVYLMPPGVLMTLEREQLAFAPRPRHGVSLPIDQFLSTLDAALAPRTLAVILSGSGSDGSQGARVLRDSGGYVMAQQPDTARFDSMPRNAIAATRIDAVLPPTELADRTLRITRGECGRLGDGGLIDAPSTRPALQRLFDTLRGHCGIDFSHYKLPTMMRRIERRMAALALASMSDYADRVQGSIEECEALRQELLIPVTSFFRDATAWEALSDALRQLLRQRADNAPLRIWSAGCATGEEAYTLAMLALEACQAEQRWPGIKVFASDVDTRSLAQAGSGSYPAGAGDGLSAPRLAQHFVRQDERITVRPELRQMVLFARHNLMEDAPFTRMDLVVCRNTLIYFQADAQEHVMRRLQYALNPGGLLMLGSSESLGALQPDFQVVDGLHKLYRLMRPVLITQTLREFGPRQAPAGPRGLPPRLRGSGERTARVGSGATAVDLAQQALMQAYVPVSLLITAQRQLLHAWGPAERFLRVSGGQPNLDAIRLLPPRLGAVVGNAVQRALRERQPCTAPPLWMELDGRELRVRVVARPLPASEEGQGCVLASIETLPDDDGPRAHERPLDSAELDRLAGLERELSDTRLTLQGSIEELEAANEELQAANEELMSSNEELQSTNEELQSVNEELYTVNAEYNAKLDLVNALNADLEGMSQATGIATLFVDPALALVRFTPEAQPLFRLRREDVGRHIGDFNCQIDYPELVGDLTRALAGESLIERELMGPQGQRHLARVVGYAEGGARRRAVLSLVDVSRLHDARRLQRLIDSLPQHIAVLDRLGTITQVNRAWRAFAQANAACDAEGRPLEAHTEIGVNYLGVVARSTTPDAGQVLLQLQQLLAGQRDRVELIYPCDAPDEPRWFALQALPLDGAAHGEGSGAVVSHLDITRWYRPSPASAAALDADSGPDRP</sequence>
<reference evidence="11 12" key="1">
    <citation type="submission" date="2024-04" db="EMBL/GenBank/DDBJ databases">
        <title>Novel species of the genus Ideonella isolated from streams.</title>
        <authorList>
            <person name="Lu H."/>
        </authorList>
    </citation>
    <scope>NUCLEOTIDE SEQUENCE [LARGE SCALE GENOMIC DNA]</scope>
    <source>
        <strain evidence="11 12">BYS139W</strain>
    </source>
</reference>
<dbReference type="GO" id="GO:0008168">
    <property type="term" value="F:methyltransferase activity"/>
    <property type="evidence" value="ECO:0007669"/>
    <property type="project" value="UniProtKB-KW"/>
</dbReference>
<keyword evidence="6" id="KW-0378">Hydrolase</keyword>
<evidence type="ECO:0000256" key="7">
    <source>
        <dbReference type="SAM" id="Coils"/>
    </source>
</evidence>
<gene>
    <name evidence="11" type="ORF">AACH11_10395</name>
</gene>
<dbReference type="CDD" id="cd16434">
    <property type="entry name" value="CheB-CheR_fusion"/>
    <property type="match status" value="1"/>
</dbReference>
<dbReference type="InterPro" id="IPR000673">
    <property type="entry name" value="Sig_transdc_resp-reg_Me-estase"/>
</dbReference>
<evidence type="ECO:0000259" key="9">
    <source>
        <dbReference type="PROSITE" id="PS50122"/>
    </source>
</evidence>
<evidence type="ECO:0000256" key="2">
    <source>
        <dbReference type="ARBA" id="ARBA00012534"/>
    </source>
</evidence>
<dbReference type="Gene3D" id="1.10.287.2610">
    <property type="match status" value="1"/>
</dbReference>
<dbReference type="EMBL" id="JBBUTF010000008">
    <property type="protein sequence ID" value="MEK8026366.1"/>
    <property type="molecule type" value="Genomic_DNA"/>
</dbReference>
<dbReference type="Gene3D" id="3.30.450.20">
    <property type="entry name" value="PAS domain"/>
    <property type="match status" value="1"/>
</dbReference>
<evidence type="ECO:0000256" key="3">
    <source>
        <dbReference type="ARBA" id="ARBA00022603"/>
    </source>
</evidence>
<feature type="domain" description="CheB-type methylesterase" evidence="9">
    <location>
        <begin position="11"/>
        <end position="199"/>
    </location>
</feature>
<dbReference type="InterPro" id="IPR036804">
    <property type="entry name" value="CheR_N_sf"/>
</dbReference>
<evidence type="ECO:0000256" key="1">
    <source>
        <dbReference type="ARBA" id="ARBA00001541"/>
    </source>
</evidence>
<dbReference type="Gene3D" id="3.40.50.180">
    <property type="entry name" value="Methylesterase CheB, C-terminal domain"/>
    <property type="match status" value="1"/>
</dbReference>
<evidence type="ECO:0000256" key="4">
    <source>
        <dbReference type="ARBA" id="ARBA00022679"/>
    </source>
</evidence>
<feature type="compositionally biased region" description="Low complexity" evidence="8">
    <location>
        <begin position="491"/>
        <end position="506"/>
    </location>
</feature>
<dbReference type="InterPro" id="IPR035965">
    <property type="entry name" value="PAS-like_dom_sf"/>
</dbReference>
<evidence type="ECO:0000256" key="8">
    <source>
        <dbReference type="SAM" id="MobiDB-lite"/>
    </source>
</evidence>
<dbReference type="InterPro" id="IPR000780">
    <property type="entry name" value="CheR_MeTrfase"/>
</dbReference>
<protein>
    <recommendedName>
        <fullName evidence="2">protein-glutamate O-methyltransferase</fullName>
        <ecNumber evidence="2">2.1.1.80</ecNumber>
    </recommendedName>
</protein>
<dbReference type="Pfam" id="PF01339">
    <property type="entry name" value="CheB_methylest"/>
    <property type="match status" value="1"/>
</dbReference>
<dbReference type="Gene3D" id="3.40.50.150">
    <property type="entry name" value="Vaccinia Virus protein VP39"/>
    <property type="match status" value="1"/>
</dbReference>
<organism evidence="11 12">
    <name type="scientific">Pseudaquabacterium rugosum</name>
    <dbReference type="NCBI Taxonomy" id="2984194"/>
    <lineage>
        <taxon>Bacteria</taxon>
        <taxon>Pseudomonadati</taxon>
        <taxon>Pseudomonadota</taxon>
        <taxon>Betaproteobacteria</taxon>
        <taxon>Burkholderiales</taxon>
        <taxon>Sphaerotilaceae</taxon>
        <taxon>Pseudaquabacterium</taxon>
    </lineage>
</organism>
<dbReference type="SMART" id="SM00138">
    <property type="entry name" value="MeTrc"/>
    <property type="match status" value="1"/>
</dbReference>
<evidence type="ECO:0000256" key="6">
    <source>
        <dbReference type="PROSITE-ProRule" id="PRU00050"/>
    </source>
</evidence>
<dbReference type="SUPFAM" id="SSF52738">
    <property type="entry name" value="Methylesterase CheB, C-terminal domain"/>
    <property type="match status" value="1"/>
</dbReference>
<evidence type="ECO:0000313" key="12">
    <source>
        <dbReference type="Proteomes" id="UP001368500"/>
    </source>
</evidence>